<dbReference type="Gene3D" id="3.40.50.300">
    <property type="entry name" value="P-loop containing nucleotide triphosphate hydrolases"/>
    <property type="match status" value="1"/>
</dbReference>
<evidence type="ECO:0000256" key="3">
    <source>
        <dbReference type="RuleBase" id="RU004560"/>
    </source>
</evidence>
<dbReference type="Pfam" id="PF00735">
    <property type="entry name" value="Septin"/>
    <property type="match status" value="1"/>
</dbReference>
<gene>
    <name evidence="5" type="primary">CDC11</name>
    <name evidence="5" type="ORF">HK105_206042</name>
</gene>
<dbReference type="SUPFAM" id="SSF52540">
    <property type="entry name" value="P-loop containing nucleoside triphosphate hydrolases"/>
    <property type="match status" value="1"/>
</dbReference>
<dbReference type="InterPro" id="IPR016491">
    <property type="entry name" value="Septin"/>
</dbReference>
<dbReference type="PROSITE" id="PS51719">
    <property type="entry name" value="G_SEPTIN"/>
    <property type="match status" value="1"/>
</dbReference>
<proteinExistence type="inferred from homology"/>
<evidence type="ECO:0000313" key="5">
    <source>
        <dbReference type="EMBL" id="KAL2914475.1"/>
    </source>
</evidence>
<organism evidence="5 6">
    <name type="scientific">Polyrhizophydium stewartii</name>
    <dbReference type="NCBI Taxonomy" id="2732419"/>
    <lineage>
        <taxon>Eukaryota</taxon>
        <taxon>Fungi</taxon>
        <taxon>Fungi incertae sedis</taxon>
        <taxon>Chytridiomycota</taxon>
        <taxon>Chytridiomycota incertae sedis</taxon>
        <taxon>Chytridiomycetes</taxon>
        <taxon>Rhizophydiales</taxon>
        <taxon>Rhizophydiales incertae sedis</taxon>
        <taxon>Polyrhizophydium</taxon>
    </lineage>
</organism>
<feature type="domain" description="Septin-type G" evidence="4">
    <location>
        <begin position="7"/>
        <end position="281"/>
    </location>
</feature>
<keyword evidence="2 3" id="KW-0342">GTP-binding</keyword>
<dbReference type="GO" id="GO:0051301">
    <property type="term" value="P:cell division"/>
    <property type="evidence" value="ECO:0007669"/>
    <property type="project" value="UniProtKB-KW"/>
</dbReference>
<sequence>MRRKNLKKGLTFTIMAAASGVGKTTFINTLCENPVLPAREVPDAEKAAAEKTVSINPTTIEMEEDGLKLSLTIIDTPGFGDNINSENSFQDILEYIEKQYDDILAEESRIKRTKFQDNRVHAVLYFIQPTGHSLREIDIEFMRRLSPRANIIPVIAKADSLTPRELSEFKHRIMEDITHYKISIYDFPIDPEVDDEESIEENNELRALLPFTVIGSEAEVNVAGRRVRCRQYPWGIVEVDNPRHCDFSKLRYMLLNSHLQDLKEITHDILYEQYRTEKLSGIVGSDDGPALADQAIRSHEASVKREYAQRMEGV</sequence>
<dbReference type="InterPro" id="IPR030379">
    <property type="entry name" value="G_SEPTIN_dom"/>
</dbReference>
<comment type="similarity">
    <text evidence="3">Belongs to the TRAFAC class TrmE-Era-EngA-EngB-Septin-like GTPase superfamily. Septin GTPase family.</text>
</comment>
<dbReference type="InterPro" id="IPR027417">
    <property type="entry name" value="P-loop_NTPase"/>
</dbReference>
<keyword evidence="5" id="KW-0132">Cell division</keyword>
<reference evidence="5 6" key="1">
    <citation type="submission" date="2023-09" db="EMBL/GenBank/DDBJ databases">
        <title>Pangenome analysis of Batrachochytrium dendrobatidis and related Chytrids.</title>
        <authorList>
            <person name="Yacoub M.N."/>
            <person name="Stajich J.E."/>
            <person name="James T.Y."/>
        </authorList>
    </citation>
    <scope>NUCLEOTIDE SEQUENCE [LARGE SCALE GENOMIC DNA]</scope>
    <source>
        <strain evidence="5 6">JEL0888</strain>
    </source>
</reference>
<keyword evidence="1 3" id="KW-0547">Nucleotide-binding</keyword>
<name>A0ABR4N4M0_9FUNG</name>
<dbReference type="CDD" id="cd01850">
    <property type="entry name" value="CDC_Septin"/>
    <property type="match status" value="1"/>
</dbReference>
<evidence type="ECO:0000256" key="1">
    <source>
        <dbReference type="ARBA" id="ARBA00022741"/>
    </source>
</evidence>
<comment type="caution">
    <text evidence="5">The sequence shown here is derived from an EMBL/GenBank/DDBJ whole genome shotgun (WGS) entry which is preliminary data.</text>
</comment>
<accession>A0ABR4N4M0</accession>
<dbReference type="PIRSF" id="PIRSF006698">
    <property type="entry name" value="Septin"/>
    <property type="match status" value="1"/>
</dbReference>
<protein>
    <submittedName>
        <fullName evidence="5">Cell division control protein 11</fullName>
    </submittedName>
</protein>
<keyword evidence="5" id="KW-0131">Cell cycle</keyword>
<evidence type="ECO:0000256" key="2">
    <source>
        <dbReference type="ARBA" id="ARBA00023134"/>
    </source>
</evidence>
<dbReference type="Proteomes" id="UP001527925">
    <property type="component" value="Unassembled WGS sequence"/>
</dbReference>
<dbReference type="PANTHER" id="PTHR18884">
    <property type="entry name" value="SEPTIN"/>
    <property type="match status" value="1"/>
</dbReference>
<evidence type="ECO:0000313" key="6">
    <source>
        <dbReference type="Proteomes" id="UP001527925"/>
    </source>
</evidence>
<dbReference type="EMBL" id="JADGIZ020000033">
    <property type="protein sequence ID" value="KAL2914475.1"/>
    <property type="molecule type" value="Genomic_DNA"/>
</dbReference>
<evidence type="ECO:0000259" key="4">
    <source>
        <dbReference type="PROSITE" id="PS51719"/>
    </source>
</evidence>
<keyword evidence="6" id="KW-1185">Reference proteome</keyword>